<comment type="caution">
    <text evidence="2">The sequence shown here is derived from an EMBL/GenBank/DDBJ whole genome shotgun (WGS) entry which is preliminary data.</text>
</comment>
<dbReference type="InterPro" id="IPR014710">
    <property type="entry name" value="RmlC-like_jellyroll"/>
</dbReference>
<evidence type="ECO:0000259" key="1">
    <source>
        <dbReference type="Pfam" id="PF05899"/>
    </source>
</evidence>
<protein>
    <submittedName>
        <fullName evidence="2">Cupin domain-containing protein</fullName>
    </submittedName>
</protein>
<dbReference type="SUPFAM" id="SSF51182">
    <property type="entry name" value="RmlC-like cupins"/>
    <property type="match status" value="1"/>
</dbReference>
<dbReference type="Pfam" id="PF05899">
    <property type="entry name" value="Cupin_3"/>
    <property type="match status" value="1"/>
</dbReference>
<sequence length="213" mass="22597">MKIEPGVYALHRAAQTEISATEFRDDDRGLTVTVGTPADTVAAPRVVIVLAGRVTADGLGAFGPGQAMILPASAALSAEAGIACVTLTADATDGPDLPMALRPDTLGEIPPCDPTPADLLLSGTPEQTDLTLYKDAARNFGAGVWTTTAYHRRSIAFPKFEVMHMLSGWIELTEDSGTVHRFETGDTFLISKDTRCDWNTGGMEKIFCTLAPT</sequence>
<dbReference type="InterPro" id="IPR008579">
    <property type="entry name" value="UGlyAH_Cupin_dom"/>
</dbReference>
<dbReference type="InterPro" id="IPR011051">
    <property type="entry name" value="RmlC_Cupin_sf"/>
</dbReference>
<reference evidence="3" key="1">
    <citation type="journal article" date="2019" name="Int. J. Syst. Evol. Microbiol.">
        <title>The Global Catalogue of Microorganisms (GCM) 10K type strain sequencing project: providing services to taxonomists for standard genome sequencing and annotation.</title>
        <authorList>
            <consortium name="The Broad Institute Genomics Platform"/>
            <consortium name="The Broad Institute Genome Sequencing Center for Infectious Disease"/>
            <person name="Wu L."/>
            <person name="Ma J."/>
        </authorList>
    </citation>
    <scope>NUCLEOTIDE SEQUENCE [LARGE SCALE GENOMIC DNA]</scope>
    <source>
        <strain evidence="3">KCTC 52366</strain>
    </source>
</reference>
<dbReference type="Proteomes" id="UP001595632">
    <property type="component" value="Unassembled WGS sequence"/>
</dbReference>
<evidence type="ECO:0000313" key="3">
    <source>
        <dbReference type="Proteomes" id="UP001595632"/>
    </source>
</evidence>
<keyword evidence="3" id="KW-1185">Reference proteome</keyword>
<dbReference type="Gene3D" id="2.60.120.10">
    <property type="entry name" value="Jelly Rolls"/>
    <property type="match status" value="1"/>
</dbReference>
<evidence type="ECO:0000313" key="2">
    <source>
        <dbReference type="EMBL" id="MFC3142800.1"/>
    </source>
</evidence>
<gene>
    <name evidence="2" type="ORF">ACFOGP_08770</name>
</gene>
<feature type="domain" description="(S)-ureidoglycine aminohydrolase cupin" evidence="1">
    <location>
        <begin position="138"/>
        <end position="199"/>
    </location>
</feature>
<dbReference type="RefSeq" id="WP_275633583.1">
    <property type="nucleotide sequence ID" value="NZ_JARGYD010000005.1"/>
</dbReference>
<dbReference type="EMBL" id="JBHRTB010000010">
    <property type="protein sequence ID" value="MFC3142800.1"/>
    <property type="molecule type" value="Genomic_DNA"/>
</dbReference>
<accession>A0ABV7GMX6</accession>
<proteinExistence type="predicted"/>
<name>A0ABV7GMX6_9RHOB</name>
<organism evidence="2 3">
    <name type="scientific">Psychromarinibacter halotolerans</name>
    <dbReference type="NCBI Taxonomy" id="1775175"/>
    <lineage>
        <taxon>Bacteria</taxon>
        <taxon>Pseudomonadati</taxon>
        <taxon>Pseudomonadota</taxon>
        <taxon>Alphaproteobacteria</taxon>
        <taxon>Rhodobacterales</taxon>
        <taxon>Paracoccaceae</taxon>
        <taxon>Psychromarinibacter</taxon>
    </lineage>
</organism>